<dbReference type="SMART" id="SM01190">
    <property type="entry name" value="EMP24_GP25L"/>
    <property type="match status" value="1"/>
</dbReference>
<dbReference type="PANTHER" id="PTHR22811">
    <property type="entry name" value="TRANSMEMBRANE EMP24 DOMAIN-CONTAINING PROTEIN"/>
    <property type="match status" value="1"/>
</dbReference>
<feature type="coiled-coil region" evidence="8">
    <location>
        <begin position="172"/>
        <end position="199"/>
    </location>
</feature>
<evidence type="ECO:0000256" key="4">
    <source>
        <dbReference type="ARBA" id="ARBA00022729"/>
    </source>
</evidence>
<proteinExistence type="inferred from homology"/>
<dbReference type="GeneID" id="4837146"/>
<dbReference type="Proteomes" id="UP000002258">
    <property type="component" value="Chromosome 2"/>
</dbReference>
<dbReference type="PROSITE" id="PS50866">
    <property type="entry name" value="GOLD"/>
    <property type="match status" value="1"/>
</dbReference>
<dbReference type="OMA" id="AEREEKC"/>
<gene>
    <name evidence="12" type="primary">ERP1</name>
    <name evidence="12" type="ORF">PICST_40322</name>
</gene>
<evidence type="ECO:0000256" key="9">
    <source>
        <dbReference type="SAM" id="Phobius"/>
    </source>
</evidence>
<keyword evidence="13" id="KW-1185">Reference proteome</keyword>
<comment type="subcellular location">
    <subcellularLocation>
        <location evidence="1 7">Membrane</location>
        <topology evidence="1 7">Single-pass type I membrane protein</topology>
    </subcellularLocation>
</comment>
<organism evidence="12 13">
    <name type="scientific">Scheffersomyces stipitis (strain ATCC 58785 / CBS 6054 / NBRC 10063 / NRRL Y-11545)</name>
    <name type="common">Yeast</name>
    <name type="synonym">Pichia stipitis</name>
    <dbReference type="NCBI Taxonomy" id="322104"/>
    <lineage>
        <taxon>Eukaryota</taxon>
        <taxon>Fungi</taxon>
        <taxon>Dikarya</taxon>
        <taxon>Ascomycota</taxon>
        <taxon>Saccharomycotina</taxon>
        <taxon>Pichiomycetes</taxon>
        <taxon>Debaryomycetaceae</taxon>
        <taxon>Scheffersomyces</taxon>
    </lineage>
</organism>
<accession>A3LP32</accession>
<comment type="similarity">
    <text evidence="2 7">Belongs to the EMP24/GP25L family.</text>
</comment>
<feature type="transmembrane region" description="Helical" evidence="9">
    <location>
        <begin position="214"/>
        <end position="234"/>
    </location>
</feature>
<dbReference type="GO" id="GO:0016020">
    <property type="term" value="C:membrane"/>
    <property type="evidence" value="ECO:0007669"/>
    <property type="project" value="UniProtKB-SubCell"/>
</dbReference>
<reference evidence="12 13" key="1">
    <citation type="journal article" date="2007" name="Nat. Biotechnol.">
        <title>Genome sequence of the lignocellulose-bioconverting and xylose-fermenting yeast Pichia stipitis.</title>
        <authorList>
            <person name="Jeffries T.W."/>
            <person name="Grigoriev I.V."/>
            <person name="Grimwood J."/>
            <person name="Laplaza J.M."/>
            <person name="Aerts A."/>
            <person name="Salamov A."/>
            <person name="Schmutz J."/>
            <person name="Lindquist E."/>
            <person name="Dehal P."/>
            <person name="Shapiro H."/>
            <person name="Jin Y.S."/>
            <person name="Passoth V."/>
            <person name="Richardson P.M."/>
        </authorList>
    </citation>
    <scope>NUCLEOTIDE SEQUENCE [LARGE SCALE GENOMIC DNA]</scope>
    <source>
        <strain evidence="13">ATCC 58785 / CBS 6054 / NBRC 10063 / NRRL Y-11545</strain>
    </source>
</reference>
<evidence type="ECO:0000259" key="11">
    <source>
        <dbReference type="PROSITE" id="PS50866"/>
    </source>
</evidence>
<dbReference type="InParanoid" id="A3LP32"/>
<keyword evidence="3 7" id="KW-0812">Transmembrane</keyword>
<dbReference type="InterPro" id="IPR015720">
    <property type="entry name" value="Emp24-like"/>
</dbReference>
<feature type="domain" description="GOLD" evidence="11">
    <location>
        <begin position="30"/>
        <end position="158"/>
    </location>
</feature>
<keyword evidence="4 10" id="KW-0732">Signal</keyword>
<protein>
    <submittedName>
        <fullName evidence="12">Emp24/gp25L/p24 family of membrane trafficking proteins</fullName>
    </submittedName>
</protein>
<keyword evidence="8" id="KW-0175">Coiled coil</keyword>
<dbReference type="InterPro" id="IPR009038">
    <property type="entry name" value="GOLD_dom"/>
</dbReference>
<evidence type="ECO:0000256" key="2">
    <source>
        <dbReference type="ARBA" id="ARBA00007104"/>
    </source>
</evidence>
<dbReference type="EMBL" id="CP000496">
    <property type="protein sequence ID" value="ABN64419.2"/>
    <property type="molecule type" value="Genomic_DNA"/>
</dbReference>
<sequence length="246" mass="27990">MVLAIILWSVLFLASPISGLLHFYAAAGVRTCFYKELGQKSLLVGRYKVEIRDEDTEIYYPPRNRHNIGALIDVEETFDSNHRVVHQKGAAIGQFTFSALDSGDHRICITPRSFYSKKSKWYGGNANSGSSHEDEEAEQFDIKDSKFRHARITIDFLISDEFSADSKHSQSVETLASQVNRLNDKLTDIKREQKFIREKEAVFRDLSESTCGIVIRWSIIQLGALGVICVYQLLSLSRFFVKQKVS</sequence>
<dbReference type="Pfam" id="PF01105">
    <property type="entry name" value="EMP24_GP25L"/>
    <property type="match status" value="1"/>
</dbReference>
<dbReference type="eggNOG" id="KOG1690">
    <property type="taxonomic scope" value="Eukaryota"/>
</dbReference>
<dbReference type="AlphaFoldDB" id="A3LP32"/>
<dbReference type="KEGG" id="pic:PICST_40322"/>
<dbReference type="STRING" id="322104.A3LP32"/>
<evidence type="ECO:0000256" key="3">
    <source>
        <dbReference type="ARBA" id="ARBA00022692"/>
    </source>
</evidence>
<feature type="signal peptide" evidence="10">
    <location>
        <begin position="1"/>
        <end position="19"/>
    </location>
</feature>
<evidence type="ECO:0000256" key="5">
    <source>
        <dbReference type="ARBA" id="ARBA00022989"/>
    </source>
</evidence>
<evidence type="ECO:0000256" key="7">
    <source>
        <dbReference type="RuleBase" id="RU003827"/>
    </source>
</evidence>
<feature type="chain" id="PRO_5002655473" evidence="10">
    <location>
        <begin position="20"/>
        <end position="246"/>
    </location>
</feature>
<dbReference type="RefSeq" id="XP_001382448.2">
    <property type="nucleotide sequence ID" value="XM_001382411.1"/>
</dbReference>
<evidence type="ECO:0000256" key="10">
    <source>
        <dbReference type="SAM" id="SignalP"/>
    </source>
</evidence>
<evidence type="ECO:0000313" key="12">
    <source>
        <dbReference type="EMBL" id="ABN64419.2"/>
    </source>
</evidence>
<dbReference type="OrthoDB" id="3427at2759"/>
<dbReference type="HOGENOM" id="CLU_066963_2_1_1"/>
<dbReference type="FunCoup" id="A3LP32">
    <property type="interactions" value="528"/>
</dbReference>
<evidence type="ECO:0000256" key="6">
    <source>
        <dbReference type="ARBA" id="ARBA00023136"/>
    </source>
</evidence>
<evidence type="ECO:0000256" key="8">
    <source>
        <dbReference type="SAM" id="Coils"/>
    </source>
</evidence>
<name>A3LP32_PICST</name>
<keyword evidence="5 9" id="KW-1133">Transmembrane helix</keyword>
<evidence type="ECO:0000256" key="1">
    <source>
        <dbReference type="ARBA" id="ARBA00004479"/>
    </source>
</evidence>
<evidence type="ECO:0000313" key="13">
    <source>
        <dbReference type="Proteomes" id="UP000002258"/>
    </source>
</evidence>
<keyword evidence="6 9" id="KW-0472">Membrane</keyword>